<evidence type="ECO:0000313" key="1">
    <source>
        <dbReference type="EMBL" id="KAJ1675836.1"/>
    </source>
</evidence>
<name>A0ACC1HKH0_9FUNG</name>
<proteinExistence type="predicted"/>
<sequence>MAEQVPSLVDALDCYLKKAYAAMVAATKAVNRLPGDLDFYRTMDSEFSEQLDQLSVRVLGQANRLWSRSTPDMVEPITELDDVVDTVALAEAETAGTAAPTSSKDDGQQDNTGAGFRRVIDAVDGLLERVDIGIEEIRGTRKPSEQTSGIMQSKPMVTTVASSSKKADGKLDLKLIHAQHIPRPQLTFKDKIDNSESTPFIWKIKKKLNAKVPLDYGIPGVELSGTHLGSHLESMGLSRRGSPTSSGAATPVPHGSHPPEFGVNVEQDDSGLSSLKSLPHPYQYEITHIEYPASLFTVKEPVPPQDWDKTPFEFVDTVEKLTPMLKHINRAEELAVDLEHHNYRSFQGFTCLIQISTRTRDYVVDAIALRSEMHQLNQPFTDPSITKVLHGADSDVIWLQRDFGVYIVNLFDTYHATKVLNFQHHSLASLLKQYCNFEADKRYQLADWRIRPLPAEMMDYARSDTHFLLYIFDHLRKGLLERGQEVSRQSTTPATQLMDNVLRLSAQTSLRRYEKEGYDAESGTGPNGWATLLEKWHHPFRADQMAIYRALHQWRDRVAREEDESLRYVLPNHMLFILADRMPTEVPQLLAACQPTPPLVRMYAADLTVLIKTVQAESQLRMSEMKQLAQEVVDEEESKLRKETTHIRFESEGEGDDAHELVTAQRDVLDDADLVSSVRSLMVPSSALFSPDSLDSGDKDARGPGAAKAEAIRQSLALIVATPKQILTSSDTQAAAGGRGDGALEVLEMPGEHEFVPASKRQKSKHGPGIETVVISKKYGTYDPNRPTLADDSTNSMEIEEEGEEGPSLASPAEAEQIARVGAVQGSDDVQGDRPELVPSPAQRPKKNKKNKAKSGTDNSATNSSTTTVNPEDIQPYDYSKSQGETLIPERPQGWGTKPKRQKKAAGATGTAEVFDPYAQPEVLAQLARKARKNNAASGSGGKSFGLK</sequence>
<protein>
    <submittedName>
        <fullName evidence="1">Exosome nuclease subunit</fullName>
    </submittedName>
</protein>
<organism evidence="1 2">
    <name type="scientific">Spiromyces aspiralis</name>
    <dbReference type="NCBI Taxonomy" id="68401"/>
    <lineage>
        <taxon>Eukaryota</taxon>
        <taxon>Fungi</taxon>
        <taxon>Fungi incertae sedis</taxon>
        <taxon>Zoopagomycota</taxon>
        <taxon>Kickxellomycotina</taxon>
        <taxon>Kickxellomycetes</taxon>
        <taxon>Kickxellales</taxon>
        <taxon>Kickxellaceae</taxon>
        <taxon>Spiromyces</taxon>
    </lineage>
</organism>
<gene>
    <name evidence="1" type="primary">RRP6</name>
    <name evidence="1" type="ORF">EV182_000471</name>
</gene>
<evidence type="ECO:0000313" key="2">
    <source>
        <dbReference type="Proteomes" id="UP001145114"/>
    </source>
</evidence>
<accession>A0ACC1HKH0</accession>
<dbReference type="Proteomes" id="UP001145114">
    <property type="component" value="Unassembled WGS sequence"/>
</dbReference>
<keyword evidence="2" id="KW-1185">Reference proteome</keyword>
<comment type="caution">
    <text evidence="1">The sequence shown here is derived from an EMBL/GenBank/DDBJ whole genome shotgun (WGS) entry which is preliminary data.</text>
</comment>
<dbReference type="EMBL" id="JAMZIH010005163">
    <property type="protein sequence ID" value="KAJ1675836.1"/>
    <property type="molecule type" value="Genomic_DNA"/>
</dbReference>
<reference evidence="1" key="1">
    <citation type="submission" date="2022-06" db="EMBL/GenBank/DDBJ databases">
        <title>Phylogenomic reconstructions and comparative analyses of Kickxellomycotina fungi.</title>
        <authorList>
            <person name="Reynolds N.K."/>
            <person name="Stajich J.E."/>
            <person name="Barry K."/>
            <person name="Grigoriev I.V."/>
            <person name="Crous P."/>
            <person name="Smith M.E."/>
        </authorList>
    </citation>
    <scope>NUCLEOTIDE SEQUENCE</scope>
    <source>
        <strain evidence="1">RSA 2271</strain>
    </source>
</reference>